<dbReference type="PANTHER" id="PTHR14870">
    <property type="entry name" value="TUBULIN EPSILON AND DELTA COMPLEX PROTEIN 2"/>
    <property type="match status" value="1"/>
</dbReference>
<sequence>MISYAFCKPFVRRLSKLPGWIPSLIQEQTKLVSLLTQALDDCTEQKQKLQQNIMQCQALLKDWNSEVSESAAFEESKNDNQTSVESEPTAKELEELELLNKALEKALRVRTKFQQAPCQLIKSAKAADKTVVASAPLNQQGDKSKESITKTGKVSSVIRKPSFSKKPTAYMLKAPYKTDPDVKRPQVKTSARLSSRASTVPEKKKSPKGSGSPKAKLPVKITQLGHGKACVAKVLPGKSSSFGTSEGGGDAANADPLLPEREISLSDSAVKCSAAQTYVGRASQASTLQAKGQQTSFKCINSLLTSAGLKAGDGSLGENPTWERQYESLLTLESLKTIVEKHLDKVQQLREAMESHAKLLPANLVCGMGCSSKECPSLGKERCWDVETIGPPPLLFYSSLKELMDMEALKLEVAMLHQRLEIQKAMEAELLPLLEPGHLQEGSSALLYRSIYTLLCEGGENFPILVNDVELPN</sequence>
<dbReference type="Proteomes" id="UP000826234">
    <property type="component" value="Unassembled WGS sequence"/>
</dbReference>
<dbReference type="Pfam" id="PF15764">
    <property type="entry name" value="DUF4693"/>
    <property type="match status" value="1"/>
</dbReference>
<accession>A0ABQ7TQI4</accession>
<feature type="region of interest" description="Disordered" evidence="2">
    <location>
        <begin position="137"/>
        <end position="160"/>
    </location>
</feature>
<feature type="coiled-coil region" evidence="1">
    <location>
        <begin position="332"/>
        <end position="359"/>
    </location>
</feature>
<dbReference type="InterPro" id="IPR031518">
    <property type="entry name" value="DUF4693"/>
</dbReference>
<evidence type="ECO:0000313" key="4">
    <source>
        <dbReference type="Proteomes" id="UP000826234"/>
    </source>
</evidence>
<evidence type="ECO:0000256" key="1">
    <source>
        <dbReference type="SAM" id="Coils"/>
    </source>
</evidence>
<name>A0ABQ7TQI4_PHRPL</name>
<proteinExistence type="predicted"/>
<reference evidence="3 4" key="1">
    <citation type="journal article" date="2022" name="Gigascience">
        <title>A chromosome-level genome assembly and annotation of the desert horned lizard, Phrynosoma platyrhinos, provides insight into chromosomal rearrangements among reptiles.</title>
        <authorList>
            <person name="Koochekian N."/>
            <person name="Ascanio A."/>
            <person name="Farleigh K."/>
            <person name="Card D.C."/>
            <person name="Schield D.R."/>
            <person name="Castoe T.A."/>
            <person name="Jezkova T."/>
        </authorList>
    </citation>
    <scope>NUCLEOTIDE SEQUENCE [LARGE SCALE GENOMIC DNA]</scope>
    <source>
        <strain evidence="3">NK-2021</strain>
    </source>
</reference>
<gene>
    <name evidence="3" type="ORF">JD844_019716</name>
</gene>
<evidence type="ECO:0000256" key="2">
    <source>
        <dbReference type="SAM" id="MobiDB-lite"/>
    </source>
</evidence>
<protein>
    <submittedName>
        <fullName evidence="3">Uncharacterized protein</fullName>
    </submittedName>
</protein>
<dbReference type="PANTHER" id="PTHR14870:SF1">
    <property type="entry name" value="TUBULIN EPSILON AND DELTA COMPLEX PROTEIN 2"/>
    <property type="match status" value="1"/>
</dbReference>
<keyword evidence="4" id="KW-1185">Reference proteome</keyword>
<dbReference type="EMBL" id="JAIPUX010000026">
    <property type="protein sequence ID" value="KAH0631846.1"/>
    <property type="molecule type" value="Genomic_DNA"/>
</dbReference>
<feature type="region of interest" description="Disordered" evidence="2">
    <location>
        <begin position="176"/>
        <end position="218"/>
    </location>
</feature>
<feature type="region of interest" description="Disordered" evidence="2">
    <location>
        <begin position="70"/>
        <end position="89"/>
    </location>
</feature>
<feature type="coiled-coil region" evidence="1">
    <location>
        <begin position="32"/>
        <end position="66"/>
    </location>
</feature>
<feature type="compositionally biased region" description="Polar residues" evidence="2">
    <location>
        <begin position="187"/>
        <end position="198"/>
    </location>
</feature>
<comment type="caution">
    <text evidence="3">The sequence shown here is derived from an EMBL/GenBank/DDBJ whole genome shotgun (WGS) entry which is preliminary data.</text>
</comment>
<evidence type="ECO:0000313" key="3">
    <source>
        <dbReference type="EMBL" id="KAH0631846.1"/>
    </source>
</evidence>
<organism evidence="3 4">
    <name type="scientific">Phrynosoma platyrhinos</name>
    <name type="common">Desert horned lizard</name>
    <dbReference type="NCBI Taxonomy" id="52577"/>
    <lineage>
        <taxon>Eukaryota</taxon>
        <taxon>Metazoa</taxon>
        <taxon>Chordata</taxon>
        <taxon>Craniata</taxon>
        <taxon>Vertebrata</taxon>
        <taxon>Euteleostomi</taxon>
        <taxon>Lepidosauria</taxon>
        <taxon>Squamata</taxon>
        <taxon>Bifurcata</taxon>
        <taxon>Unidentata</taxon>
        <taxon>Episquamata</taxon>
        <taxon>Toxicofera</taxon>
        <taxon>Iguania</taxon>
        <taxon>Phrynosomatidae</taxon>
        <taxon>Phrynosomatinae</taxon>
        <taxon>Phrynosoma</taxon>
    </lineage>
</organism>
<keyword evidence="1" id="KW-0175">Coiled coil</keyword>